<evidence type="ECO:0000313" key="2">
    <source>
        <dbReference type="Proteomes" id="UP000677054"/>
    </source>
</evidence>
<protein>
    <submittedName>
        <fullName evidence="1">Uncharacterized protein</fullName>
    </submittedName>
</protein>
<dbReference type="Proteomes" id="UP000677054">
    <property type="component" value="Unassembled WGS sequence"/>
</dbReference>
<reference evidence="1" key="1">
    <citation type="submission" date="2020-11" db="EMBL/GenBank/DDBJ databases">
        <authorList>
            <person name="Tran Van P."/>
        </authorList>
    </citation>
    <scope>NUCLEOTIDE SEQUENCE</scope>
</reference>
<dbReference type="AlphaFoldDB" id="A0A7R8XBH5"/>
<gene>
    <name evidence="1" type="ORF">DSTB1V02_LOCUS6461</name>
</gene>
<dbReference type="EMBL" id="CAJPEV010001183">
    <property type="protein sequence ID" value="CAG0891236.1"/>
    <property type="molecule type" value="Genomic_DNA"/>
</dbReference>
<proteinExistence type="predicted"/>
<keyword evidence="2" id="KW-1185">Reference proteome</keyword>
<dbReference type="OrthoDB" id="47730at2759"/>
<evidence type="ECO:0000313" key="1">
    <source>
        <dbReference type="EMBL" id="CAD7246613.1"/>
    </source>
</evidence>
<accession>A0A7R8XBH5</accession>
<name>A0A7R8XBH5_9CRUS</name>
<sequence length="105" mass="12175">MPMSWQNWNRRGQKNRQWRKKSDYFNSGKGLPQNLDHLKGLNPENQDVCTIEGTVVTGLESPARDECLEKLRSYGIAARGRILFDVPTKLVHESIHEFKRCAFET</sequence>
<dbReference type="EMBL" id="LR900700">
    <property type="protein sequence ID" value="CAD7246613.1"/>
    <property type="molecule type" value="Genomic_DNA"/>
</dbReference>
<organism evidence="1">
    <name type="scientific">Darwinula stevensoni</name>
    <dbReference type="NCBI Taxonomy" id="69355"/>
    <lineage>
        <taxon>Eukaryota</taxon>
        <taxon>Metazoa</taxon>
        <taxon>Ecdysozoa</taxon>
        <taxon>Arthropoda</taxon>
        <taxon>Crustacea</taxon>
        <taxon>Oligostraca</taxon>
        <taxon>Ostracoda</taxon>
        <taxon>Podocopa</taxon>
        <taxon>Podocopida</taxon>
        <taxon>Darwinulocopina</taxon>
        <taxon>Darwinuloidea</taxon>
        <taxon>Darwinulidae</taxon>
        <taxon>Darwinula</taxon>
    </lineage>
</organism>